<evidence type="ECO:0000313" key="2">
    <source>
        <dbReference type="EMBL" id="OQP48197.1"/>
    </source>
</evidence>
<dbReference type="EMBL" id="LWBO01000012">
    <property type="protein sequence ID" value="OQP48197.1"/>
    <property type="molecule type" value="Genomic_DNA"/>
</dbReference>
<reference evidence="2 3" key="1">
    <citation type="submission" date="2016-04" db="EMBL/GenBank/DDBJ databases">
        <authorList>
            <person name="Chen L."/>
            <person name="Zhuang W."/>
            <person name="Wang G."/>
        </authorList>
    </citation>
    <scope>NUCLEOTIDE SEQUENCE [LARGE SCALE GENOMIC DNA]</scope>
    <source>
        <strain evidence="3">GR20</strain>
    </source>
</reference>
<dbReference type="InterPro" id="IPR051532">
    <property type="entry name" value="Ester_Hydrolysis_Enzymes"/>
</dbReference>
<dbReference type="Pfam" id="PF13472">
    <property type="entry name" value="Lipase_GDSL_2"/>
    <property type="match status" value="1"/>
</dbReference>
<proteinExistence type="predicted"/>
<comment type="caution">
    <text evidence="2">The sequence shown here is derived from an EMBL/GenBank/DDBJ whole genome shotgun (WGS) entry which is preliminary data.</text>
</comment>
<name>A0ABX3NZ46_9BACT</name>
<gene>
    <name evidence="2" type="ORF">A4D02_05615</name>
</gene>
<sequence length="244" mass="27629">MFRSLIVFAFSVKRFAFSGFHVSRISLLLFLGLPALAQDQPRKIDSNYNNTYYQGRMELFNSLTPPKNAIVFLGNSITERGAWGELLPGQPIMNRGIGGDNTFGVLARLEGVANAQPKKLFLLIGINDLSRGLPKEVILNNYHRILSYLTSHTPKTKIYVQSVLPLYEPYTKEAYLKNKKDSILQLNEGIKQVAAQYHVPYINLHELFADANGDLKKELTADGIHLRPAGYVLWVDFLKKKKYL</sequence>
<dbReference type="PANTHER" id="PTHR30383:SF5">
    <property type="entry name" value="SGNH HYDROLASE-TYPE ESTERASE DOMAIN-CONTAINING PROTEIN"/>
    <property type="match status" value="1"/>
</dbReference>
<protein>
    <submittedName>
        <fullName evidence="2">GDSL family lipase</fullName>
    </submittedName>
</protein>
<dbReference type="PANTHER" id="PTHR30383">
    <property type="entry name" value="THIOESTERASE 1/PROTEASE 1/LYSOPHOSPHOLIPASE L1"/>
    <property type="match status" value="1"/>
</dbReference>
<dbReference type="SUPFAM" id="SSF52266">
    <property type="entry name" value="SGNH hydrolase"/>
    <property type="match status" value="1"/>
</dbReference>
<evidence type="ECO:0000313" key="3">
    <source>
        <dbReference type="Proteomes" id="UP000192277"/>
    </source>
</evidence>
<dbReference type="InterPro" id="IPR013830">
    <property type="entry name" value="SGNH_hydro"/>
</dbReference>
<dbReference type="Proteomes" id="UP000192277">
    <property type="component" value="Unassembled WGS sequence"/>
</dbReference>
<evidence type="ECO:0000259" key="1">
    <source>
        <dbReference type="Pfam" id="PF13472"/>
    </source>
</evidence>
<dbReference type="Gene3D" id="3.40.50.1110">
    <property type="entry name" value="SGNH hydrolase"/>
    <property type="match status" value="1"/>
</dbReference>
<dbReference type="InterPro" id="IPR036514">
    <property type="entry name" value="SGNH_hydro_sf"/>
</dbReference>
<accession>A0ABX3NZ46</accession>
<dbReference type="RefSeq" id="WP_014221379.1">
    <property type="nucleotide sequence ID" value="NZ_LWBO01000012.1"/>
</dbReference>
<feature type="domain" description="SGNH hydrolase-type esterase" evidence="1">
    <location>
        <begin position="72"/>
        <end position="231"/>
    </location>
</feature>
<organism evidence="2 3">
    <name type="scientific">Niastella koreensis</name>
    <dbReference type="NCBI Taxonomy" id="354356"/>
    <lineage>
        <taxon>Bacteria</taxon>
        <taxon>Pseudomonadati</taxon>
        <taxon>Bacteroidota</taxon>
        <taxon>Chitinophagia</taxon>
        <taxon>Chitinophagales</taxon>
        <taxon>Chitinophagaceae</taxon>
        <taxon>Niastella</taxon>
    </lineage>
</organism>
<keyword evidence="3" id="KW-1185">Reference proteome</keyword>